<keyword evidence="2" id="KW-0677">Repeat</keyword>
<dbReference type="EMBL" id="LFYR01000729">
    <property type="protein sequence ID" value="KMZ70390.1"/>
    <property type="molecule type" value="Genomic_DNA"/>
</dbReference>
<organism evidence="4 5">
    <name type="scientific">Zostera marina</name>
    <name type="common">Eelgrass</name>
    <dbReference type="NCBI Taxonomy" id="29655"/>
    <lineage>
        <taxon>Eukaryota</taxon>
        <taxon>Viridiplantae</taxon>
        <taxon>Streptophyta</taxon>
        <taxon>Embryophyta</taxon>
        <taxon>Tracheophyta</taxon>
        <taxon>Spermatophyta</taxon>
        <taxon>Magnoliopsida</taxon>
        <taxon>Liliopsida</taxon>
        <taxon>Zosteraceae</taxon>
        <taxon>Zostera</taxon>
    </lineage>
</organism>
<evidence type="ECO:0000256" key="3">
    <source>
        <dbReference type="PROSITE-ProRule" id="PRU00708"/>
    </source>
</evidence>
<dbReference type="InterPro" id="IPR044179">
    <property type="entry name" value="PPR5-like"/>
</dbReference>
<dbReference type="InterPro" id="IPR002885">
    <property type="entry name" value="PPR_rpt"/>
</dbReference>
<reference evidence="5" key="1">
    <citation type="journal article" date="2016" name="Nature">
        <title>The genome of the seagrass Zostera marina reveals angiosperm adaptation to the sea.</title>
        <authorList>
            <person name="Olsen J.L."/>
            <person name="Rouze P."/>
            <person name="Verhelst B."/>
            <person name="Lin Y.-C."/>
            <person name="Bayer T."/>
            <person name="Collen J."/>
            <person name="Dattolo E."/>
            <person name="De Paoli E."/>
            <person name="Dittami S."/>
            <person name="Maumus F."/>
            <person name="Michel G."/>
            <person name="Kersting A."/>
            <person name="Lauritano C."/>
            <person name="Lohaus R."/>
            <person name="Toepel M."/>
            <person name="Tonon T."/>
            <person name="Vanneste K."/>
            <person name="Amirebrahimi M."/>
            <person name="Brakel J."/>
            <person name="Bostroem C."/>
            <person name="Chovatia M."/>
            <person name="Grimwood J."/>
            <person name="Jenkins J.W."/>
            <person name="Jueterbock A."/>
            <person name="Mraz A."/>
            <person name="Stam W.T."/>
            <person name="Tice H."/>
            <person name="Bornberg-Bauer E."/>
            <person name="Green P.J."/>
            <person name="Pearson G.A."/>
            <person name="Procaccini G."/>
            <person name="Duarte C.M."/>
            <person name="Schmutz J."/>
            <person name="Reusch T.B.H."/>
            <person name="Van de Peer Y."/>
        </authorList>
    </citation>
    <scope>NUCLEOTIDE SEQUENCE [LARGE SCALE GENOMIC DNA]</scope>
    <source>
        <strain evidence="5">cv. Finnish</strain>
    </source>
</reference>
<dbReference type="PANTHER" id="PTHR47874:SF4">
    <property type="entry name" value="EXPRESSED PROTEIN"/>
    <property type="match status" value="1"/>
</dbReference>
<dbReference type="OMA" id="ARIHPWS"/>
<dbReference type="SUPFAM" id="SSF81901">
    <property type="entry name" value="HCP-like"/>
    <property type="match status" value="1"/>
</dbReference>
<dbReference type="PANTHER" id="PTHR47874">
    <property type="entry name" value="EXPRESSED PROTEIN"/>
    <property type="match status" value="1"/>
</dbReference>
<feature type="repeat" description="PPR" evidence="3">
    <location>
        <begin position="463"/>
        <end position="497"/>
    </location>
</feature>
<dbReference type="OrthoDB" id="185373at2759"/>
<dbReference type="STRING" id="29655.A0A0K9PQ66"/>
<evidence type="ECO:0000313" key="4">
    <source>
        <dbReference type="EMBL" id="KMZ70390.1"/>
    </source>
</evidence>
<name>A0A0K9PQ66_ZOSMR</name>
<dbReference type="PROSITE" id="PS51375">
    <property type="entry name" value="PPR"/>
    <property type="match status" value="4"/>
</dbReference>
<evidence type="ECO:0000313" key="5">
    <source>
        <dbReference type="Proteomes" id="UP000036987"/>
    </source>
</evidence>
<dbReference type="Gene3D" id="1.25.40.10">
    <property type="entry name" value="Tetratricopeptide repeat domain"/>
    <property type="match status" value="4"/>
</dbReference>
<dbReference type="Pfam" id="PF01535">
    <property type="entry name" value="PPR"/>
    <property type="match status" value="1"/>
</dbReference>
<gene>
    <name evidence="4" type="ORF">ZOSMA_1G03730</name>
</gene>
<keyword evidence="5" id="KW-1185">Reference proteome</keyword>
<comment type="caution">
    <text evidence="4">The sequence shown here is derived from an EMBL/GenBank/DDBJ whole genome shotgun (WGS) entry which is preliminary data.</text>
</comment>
<proteinExistence type="inferred from homology"/>
<accession>A0A0K9PQ66</accession>
<sequence length="543" mass="61055">MAMLFSSVFHRFNSTEIHRKGFTFTNKSSTVSEGISVSSSIGHVMLVSNRCGGSSSTMAVSCRRADLSETNLHFLEEQDETILSKRILNLCQSNKVRSGLELFMSMCSTGLKPTPHACNSLVSSILRSSSLETALKVFDVMCKNNTATGHTYSMILKEVASKQGCDSALELFKSVELEAISNKSFDVITYNTMISVCIKAKNWIAAEGMWRKLKENSFHGTVITYSLLVSAFVQCGQSELALNAYREMIENKHKPGEDVLKAVVSSSTKEGNWMLALNILEQMLSIGIRPNLIVFNSIINCLGKASEPDRAFAVYDLLESAGHKPDSYTWKALLNSLYRSKRYTDCIHLFENIAKQERFEASEYLYSTVLMACQRLGWWNRSLQFLWKMEQDSKMDVSTAVYNLVLGSCEIARKPKVALQVYYHMIHQNCCPDTFTHLTLLRTCIWGSLWSDVEDILKHVVPDASLCNALIHGFCLSGKVELAEEMYQKMKSSGFEPDGKTRALMLQQITKNITSSAHHPRYDIRAANIKSSRRKAKVSSRRN</sequence>
<dbReference type="Pfam" id="PF13041">
    <property type="entry name" value="PPR_2"/>
    <property type="match status" value="3"/>
</dbReference>
<dbReference type="AlphaFoldDB" id="A0A0K9PQ66"/>
<feature type="repeat" description="PPR" evidence="3">
    <location>
        <begin position="186"/>
        <end position="220"/>
    </location>
</feature>
<protein>
    <submittedName>
        <fullName evidence="4">Pentatricopeptide repeat-containing protein</fullName>
    </submittedName>
</protein>
<dbReference type="Proteomes" id="UP000036987">
    <property type="component" value="Unassembled WGS sequence"/>
</dbReference>
<feature type="repeat" description="PPR" evidence="3">
    <location>
        <begin position="291"/>
        <end position="325"/>
    </location>
</feature>
<dbReference type="GO" id="GO:0003729">
    <property type="term" value="F:mRNA binding"/>
    <property type="evidence" value="ECO:0000318"/>
    <property type="project" value="GO_Central"/>
</dbReference>
<feature type="repeat" description="PPR" evidence="3">
    <location>
        <begin position="221"/>
        <end position="255"/>
    </location>
</feature>
<dbReference type="InterPro" id="IPR011990">
    <property type="entry name" value="TPR-like_helical_dom_sf"/>
</dbReference>
<evidence type="ECO:0000256" key="2">
    <source>
        <dbReference type="ARBA" id="ARBA00022737"/>
    </source>
</evidence>
<dbReference type="NCBIfam" id="TIGR00756">
    <property type="entry name" value="PPR"/>
    <property type="match status" value="5"/>
</dbReference>
<comment type="similarity">
    <text evidence="1">Belongs to the PPR family. P subfamily.</text>
</comment>
<evidence type="ECO:0000256" key="1">
    <source>
        <dbReference type="ARBA" id="ARBA00007626"/>
    </source>
</evidence>